<organism evidence="1 2">
    <name type="scientific">Oryza rufipogon</name>
    <name type="common">Brownbeard rice</name>
    <name type="synonym">Asian wild rice</name>
    <dbReference type="NCBI Taxonomy" id="4529"/>
    <lineage>
        <taxon>Eukaryota</taxon>
        <taxon>Viridiplantae</taxon>
        <taxon>Streptophyta</taxon>
        <taxon>Embryophyta</taxon>
        <taxon>Tracheophyta</taxon>
        <taxon>Spermatophyta</taxon>
        <taxon>Magnoliopsida</taxon>
        <taxon>Liliopsida</taxon>
        <taxon>Poales</taxon>
        <taxon>Poaceae</taxon>
        <taxon>BOP clade</taxon>
        <taxon>Oryzoideae</taxon>
        <taxon>Oryzeae</taxon>
        <taxon>Oryzinae</taxon>
        <taxon>Oryza</taxon>
    </lineage>
</organism>
<dbReference type="HOGENOM" id="CLU_2417111_0_0_1"/>
<accession>A0A0E0QWJ9</accession>
<dbReference type="Proteomes" id="UP000008022">
    <property type="component" value="Unassembled WGS sequence"/>
</dbReference>
<dbReference type="EnsemblPlants" id="ORUFI10G03240.1">
    <property type="protein sequence ID" value="ORUFI10G03240.1"/>
    <property type="gene ID" value="ORUFI10G03240"/>
</dbReference>
<reference evidence="1" key="2">
    <citation type="submission" date="2015-06" db="UniProtKB">
        <authorList>
            <consortium name="EnsemblPlants"/>
        </authorList>
    </citation>
    <scope>IDENTIFICATION</scope>
</reference>
<evidence type="ECO:0000313" key="1">
    <source>
        <dbReference type="EnsemblPlants" id="ORUFI10G03240.1"/>
    </source>
</evidence>
<sequence length="92" mass="9923">MIGFNLPANFIDNLDKYVTQALGTQTSYLHTRSLAAHAQRTHREYSAPSALSVPVGASINTGDANFEIKMGLITMVHSSPFCGKSNEDANPI</sequence>
<proteinExistence type="predicted"/>
<dbReference type="AlphaFoldDB" id="A0A0E0QWJ9"/>
<evidence type="ECO:0000313" key="2">
    <source>
        <dbReference type="Proteomes" id="UP000008022"/>
    </source>
</evidence>
<reference evidence="2" key="1">
    <citation type="submission" date="2013-06" db="EMBL/GenBank/DDBJ databases">
        <authorList>
            <person name="Zhao Q."/>
        </authorList>
    </citation>
    <scope>NUCLEOTIDE SEQUENCE</scope>
    <source>
        <strain evidence="2">cv. W1943</strain>
    </source>
</reference>
<keyword evidence="2" id="KW-1185">Reference proteome</keyword>
<protein>
    <submittedName>
        <fullName evidence="1">Uncharacterized protein</fullName>
    </submittedName>
</protein>
<dbReference type="Gramene" id="ORUFI10G03240.1">
    <property type="protein sequence ID" value="ORUFI10G03240.1"/>
    <property type="gene ID" value="ORUFI10G03240"/>
</dbReference>
<name>A0A0E0QWJ9_ORYRU</name>